<dbReference type="EMBL" id="PEIB01000002">
    <property type="protein sequence ID" value="RXJ74650.1"/>
    <property type="molecule type" value="Genomic_DNA"/>
</dbReference>
<name>A0A4Q0YTS9_9GAMM</name>
<feature type="transmembrane region" description="Helical" evidence="1">
    <location>
        <begin position="9"/>
        <end position="27"/>
    </location>
</feature>
<proteinExistence type="predicted"/>
<evidence type="ECO:0000313" key="2">
    <source>
        <dbReference type="EMBL" id="RXJ74650.1"/>
    </source>
</evidence>
<accession>A0A4Q0YTS9</accession>
<dbReference type="RefSeq" id="WP_129121120.1">
    <property type="nucleotide sequence ID" value="NZ_PEIB01000002.1"/>
</dbReference>
<keyword evidence="1" id="KW-0812">Transmembrane</keyword>
<comment type="caution">
    <text evidence="2">The sequence shown here is derived from an EMBL/GenBank/DDBJ whole genome shotgun (WGS) entry which is preliminary data.</text>
</comment>
<protein>
    <submittedName>
        <fullName evidence="2">Uncharacterized protein</fullName>
    </submittedName>
</protein>
<reference evidence="2 3" key="1">
    <citation type="submission" date="2017-10" db="EMBL/GenBank/DDBJ databases">
        <title>Nyctiphanis sp. nov., isolated from the stomach of the euphausiid Nyctiphanes simplex (Hansen, 1911) in the Gulf of California.</title>
        <authorList>
            <person name="Gomez-Gil B."/>
            <person name="Aguilar-Mendez M."/>
            <person name="Lopez-Cortes A."/>
            <person name="Gomez-Gutierrez J."/>
            <person name="Roque A."/>
            <person name="Lang E."/>
            <person name="Gonzalez-Castillo A."/>
        </authorList>
    </citation>
    <scope>NUCLEOTIDE SEQUENCE [LARGE SCALE GENOMIC DNA]</scope>
    <source>
        <strain evidence="2 3">CAIM 600</strain>
    </source>
</reference>
<gene>
    <name evidence="2" type="ORF">CS022_03610</name>
</gene>
<dbReference type="AlphaFoldDB" id="A0A4Q0YTS9"/>
<keyword evidence="3" id="KW-1185">Reference proteome</keyword>
<keyword evidence="1" id="KW-1133">Transmembrane helix</keyword>
<evidence type="ECO:0000256" key="1">
    <source>
        <dbReference type="SAM" id="Phobius"/>
    </source>
</evidence>
<sequence length="127" mass="13918">MRSNIFKEVSLYTVTVSAVVYLLSSYFDETPIVFDGFMYSFIAGVVGAALGCLLGYSLYKLFSKASFITSIVASVSAVLLGLFLLDLLDFESQISNSSRVILPFALVLLYAAKEVAQIRDEKRMTSA</sequence>
<organism evidence="2 3">
    <name type="scientific">Veronia nyctiphanis</name>
    <dbReference type="NCBI Taxonomy" id="1278244"/>
    <lineage>
        <taxon>Bacteria</taxon>
        <taxon>Pseudomonadati</taxon>
        <taxon>Pseudomonadota</taxon>
        <taxon>Gammaproteobacteria</taxon>
        <taxon>Vibrionales</taxon>
        <taxon>Vibrionaceae</taxon>
        <taxon>Veronia</taxon>
    </lineage>
</organism>
<feature type="transmembrane region" description="Helical" evidence="1">
    <location>
        <begin position="97"/>
        <end position="116"/>
    </location>
</feature>
<keyword evidence="1" id="KW-0472">Membrane</keyword>
<dbReference type="Proteomes" id="UP000290287">
    <property type="component" value="Unassembled WGS sequence"/>
</dbReference>
<feature type="transmembrane region" description="Helical" evidence="1">
    <location>
        <begin position="39"/>
        <end position="59"/>
    </location>
</feature>
<evidence type="ECO:0000313" key="3">
    <source>
        <dbReference type="Proteomes" id="UP000290287"/>
    </source>
</evidence>
<feature type="transmembrane region" description="Helical" evidence="1">
    <location>
        <begin position="66"/>
        <end position="85"/>
    </location>
</feature>